<dbReference type="Pfam" id="PF20146">
    <property type="entry name" value="NRF"/>
    <property type="match status" value="1"/>
</dbReference>
<dbReference type="InterPro" id="IPR052728">
    <property type="entry name" value="O2_lipid_transport_reg"/>
</dbReference>
<accession>A0A183I6T3</accession>
<evidence type="ECO:0000259" key="1">
    <source>
        <dbReference type="SMART" id="SM00703"/>
    </source>
</evidence>
<dbReference type="PANTHER" id="PTHR11161">
    <property type="entry name" value="O-ACYLTRANSFERASE"/>
    <property type="match status" value="1"/>
</dbReference>
<dbReference type="AlphaFoldDB" id="A0A183I6T3"/>
<dbReference type="WBParaSite" id="OFLC_0001545601-mRNA-1">
    <property type="protein sequence ID" value="OFLC_0001545601-mRNA-1"/>
    <property type="gene ID" value="OFLC_0001545601"/>
</dbReference>
<evidence type="ECO:0000313" key="2">
    <source>
        <dbReference type="WBParaSite" id="OFLC_0001545601-mRNA-1"/>
    </source>
</evidence>
<name>A0A183I6T3_9BILA</name>
<protein>
    <submittedName>
        <fullName evidence="2">NRF domain-containing protein</fullName>
    </submittedName>
</protein>
<reference evidence="2" key="1">
    <citation type="submission" date="2016-06" db="UniProtKB">
        <authorList>
            <consortium name="WormBaseParasite"/>
        </authorList>
    </citation>
    <scope>IDENTIFICATION</scope>
</reference>
<dbReference type="PANTHER" id="PTHR11161:SF14">
    <property type="entry name" value="NOSE RESISTANT-TO-FLUOXETINE PROTEIN N-TERMINAL DOMAIN-CONTAINING PROTEIN"/>
    <property type="match status" value="1"/>
</dbReference>
<organism evidence="2">
    <name type="scientific">Onchocerca flexuosa</name>
    <dbReference type="NCBI Taxonomy" id="387005"/>
    <lineage>
        <taxon>Eukaryota</taxon>
        <taxon>Metazoa</taxon>
        <taxon>Ecdysozoa</taxon>
        <taxon>Nematoda</taxon>
        <taxon>Chromadorea</taxon>
        <taxon>Rhabditida</taxon>
        <taxon>Spirurina</taxon>
        <taxon>Spiruromorpha</taxon>
        <taxon>Filarioidea</taxon>
        <taxon>Onchocercidae</taxon>
        <taxon>Onchocerca</taxon>
    </lineage>
</organism>
<proteinExistence type="predicted"/>
<dbReference type="SMART" id="SM00703">
    <property type="entry name" value="NRF"/>
    <property type="match status" value="1"/>
</dbReference>
<sequence length="143" mass="16420">LILKFVVNGWNENDFSQKYFDLTQKFSKSFKIIGLDSLGKMPPAVSEGNYYWLGDYEQCSVLRQTNAFDGRYCRIVLEIPDIEKYRYCPQSDPLDIHLGLCAPSMCTAQEMTQLAQIKSVTPYAIRAECETPLDWPLSSQIFL</sequence>
<feature type="domain" description="Nose resistant-to-fluoxetine protein N-terminal" evidence="1">
    <location>
        <begin position="16"/>
        <end position="131"/>
    </location>
</feature>
<dbReference type="InterPro" id="IPR006621">
    <property type="entry name" value="Nose-resist-to-fluoxetine_N"/>
</dbReference>
<dbReference type="STRING" id="387005.A0A183I6T3"/>